<dbReference type="PANTHER" id="PTHR46922">
    <property type="entry name" value="DHHA1 DOMAIN PROTEIN"/>
    <property type="match status" value="1"/>
</dbReference>
<evidence type="ECO:0000313" key="1">
    <source>
        <dbReference type="EMBL" id="ATZ80335.1"/>
    </source>
</evidence>
<dbReference type="InterPro" id="IPR038763">
    <property type="entry name" value="DHH_sf"/>
</dbReference>
<protein>
    <submittedName>
        <fullName evidence="1">DHH family phosphohydrolase-like protein</fullName>
    </submittedName>
</protein>
<dbReference type="EMBL" id="MF782455">
    <property type="protein sequence ID" value="ATZ80335.1"/>
    <property type="molecule type" value="Genomic_DNA"/>
</dbReference>
<accession>A0A2H4UU35</accession>
<evidence type="ECO:0000313" key="2">
    <source>
        <dbReference type="Proteomes" id="UP000240325"/>
    </source>
</evidence>
<keyword evidence="2" id="KW-1185">Reference proteome</keyword>
<dbReference type="Gene3D" id="3.10.310.30">
    <property type="match status" value="1"/>
</dbReference>
<name>A0A2H4UU35_9VIRU</name>
<organism evidence="1">
    <name type="scientific">Bodo saltans virus</name>
    <dbReference type="NCBI Taxonomy" id="2024608"/>
    <lineage>
        <taxon>Viruses</taxon>
        <taxon>Varidnaviria</taxon>
        <taxon>Bamfordvirae</taxon>
        <taxon>Nucleocytoviricota</taxon>
        <taxon>Megaviricetes</taxon>
        <taxon>Imitervirales</taxon>
        <taxon>Mimiviridae</taxon>
        <taxon>Klosneuvirinae</taxon>
        <taxon>Theiavirus</taxon>
        <taxon>Theiavirus salishense</taxon>
    </lineage>
</organism>
<proteinExistence type="predicted"/>
<sequence>MSIVKKLNKNFIDIVIYHANCPDGIGSALSVYTYYKKNNIAKQPYFHQATHNSSPPNLKDKNVLICDFSYKKNVIEKIISECKTFLIIDHHISAKNDLETIDLDYKIFDMNHSGAYLTWMYFFPNESVPSLIKYIEDNDIWKKVLPYTKEITSYIASLPFEIDEYEKLLEPNAINDVAKPIGTILLKQQDKQIENALSMSIIRAIEIKGNMYFVAFCNSTVFASEIGNKLLDKYAYCDFSAIYLNNGNNCMLSLRSANDKVNVSNIAIAYGGGGHRNASGCGLTSIDLFGKQISNNGTLYKNIVNVEYIFNKILVVDNENIMINYAIQNESCYGIKLGQYLLQTKYTEIINDVELNVQEACAIYRTRTKKNNYYHFDMSVIWHYGNGKTYFIVTWLNKILTAEIIKKLFSNYKDFELLHDNQAKFTANGLYNNIFYN</sequence>
<reference evidence="1" key="1">
    <citation type="journal article" date="2017" name="Elife">
        <title>The kinetoplastid-infecting Bodo saltans virus (BsV), a window into the most abundant giant viruses in the sea.</title>
        <authorList>
            <person name="Deeg C.M."/>
            <person name="Chow C.-E.T."/>
            <person name="Suttle C.A."/>
        </authorList>
    </citation>
    <scope>NUCLEOTIDE SEQUENCE</scope>
    <source>
        <strain evidence="1">NG1</strain>
    </source>
</reference>
<dbReference type="PANTHER" id="PTHR46922:SF4">
    <property type="entry name" value="DHHA1 DOMAIN PROTEIN"/>
    <property type="match status" value="1"/>
</dbReference>
<gene>
    <name evidence="1" type="ORF">BMW23_0277</name>
</gene>
<dbReference type="SUPFAM" id="SSF64182">
    <property type="entry name" value="DHH phosphoesterases"/>
    <property type="match status" value="1"/>
</dbReference>
<dbReference type="Proteomes" id="UP000240325">
    <property type="component" value="Segment"/>
</dbReference>